<gene>
    <name evidence="1" type="ORF">Glove_217g259</name>
</gene>
<evidence type="ECO:0000313" key="2">
    <source>
        <dbReference type="Proteomes" id="UP000266861"/>
    </source>
</evidence>
<reference evidence="1 2" key="1">
    <citation type="submission" date="2018-08" db="EMBL/GenBank/DDBJ databases">
        <title>Genome and evolution of the arbuscular mycorrhizal fungus Diversispora epigaea (formerly Glomus versiforme) and its bacterial endosymbionts.</title>
        <authorList>
            <person name="Sun X."/>
            <person name="Fei Z."/>
            <person name="Harrison M."/>
        </authorList>
    </citation>
    <scope>NUCLEOTIDE SEQUENCE [LARGE SCALE GENOMIC DNA]</scope>
    <source>
        <strain evidence="1 2">IT104</strain>
    </source>
</reference>
<proteinExistence type="predicted"/>
<sequence length="99" mass="11432">MSNLNNLLVNINRTVIFPPSLSIEESILLFNSKRPFRSPKNCHGYMLCRILVARECQRLGENNKMIIAGIASCLWKESTSQEKFEYVDLAQRVKTHCIF</sequence>
<evidence type="ECO:0008006" key="3">
    <source>
        <dbReference type="Google" id="ProtNLM"/>
    </source>
</evidence>
<comment type="caution">
    <text evidence="1">The sequence shown here is derived from an EMBL/GenBank/DDBJ whole genome shotgun (WGS) entry which is preliminary data.</text>
</comment>
<dbReference type="EMBL" id="PQFF01000202">
    <property type="protein sequence ID" value="RHZ75205.1"/>
    <property type="molecule type" value="Genomic_DNA"/>
</dbReference>
<organism evidence="1 2">
    <name type="scientific">Diversispora epigaea</name>
    <dbReference type="NCBI Taxonomy" id="1348612"/>
    <lineage>
        <taxon>Eukaryota</taxon>
        <taxon>Fungi</taxon>
        <taxon>Fungi incertae sedis</taxon>
        <taxon>Mucoromycota</taxon>
        <taxon>Glomeromycotina</taxon>
        <taxon>Glomeromycetes</taxon>
        <taxon>Diversisporales</taxon>
        <taxon>Diversisporaceae</taxon>
        <taxon>Diversispora</taxon>
    </lineage>
</organism>
<dbReference type="AlphaFoldDB" id="A0A397IHA6"/>
<protein>
    <recommendedName>
        <fullName evidence="3">HMG box domain-containing protein</fullName>
    </recommendedName>
</protein>
<evidence type="ECO:0000313" key="1">
    <source>
        <dbReference type="EMBL" id="RHZ75205.1"/>
    </source>
</evidence>
<keyword evidence="2" id="KW-1185">Reference proteome</keyword>
<dbReference type="Proteomes" id="UP000266861">
    <property type="component" value="Unassembled WGS sequence"/>
</dbReference>
<accession>A0A397IHA6</accession>
<dbReference type="OrthoDB" id="10350717at2759"/>
<name>A0A397IHA6_9GLOM</name>